<dbReference type="Gene3D" id="3.40.395.10">
    <property type="entry name" value="Adenoviral Proteinase, Chain A"/>
    <property type="match status" value="1"/>
</dbReference>
<dbReference type="InterPro" id="IPR038765">
    <property type="entry name" value="Papain-like_cys_pep_sf"/>
</dbReference>
<accession>A0A8C6SKF4</accession>
<dbReference type="AlphaFoldDB" id="A0A8C6SKF4"/>
<evidence type="ECO:0000313" key="2">
    <source>
        <dbReference type="Proteomes" id="UP000694523"/>
    </source>
</evidence>
<sequence>EVVTLHKSQHEGPFLLEALTNKGVATIKKGSVLKKLNVSRLRPYYRFKGENPQDHGYSAQSIDHTYSWHGFKWDKDLIPAQEDLLNYILDQGRPSGELIVKDGQICLTREDFWSLGLKESLESNIGNACLKIVEEEAKRVGKYVYIADLYAVATWKAGSDPLLTLPENMASKDAVVLPAWSHRSGFPDHYLLCILLVKQRKMVLLDSVNPEGFGNMKYFEVFSVFRDIHPSIHPFSSTCPLPGRGGSRWSCPGHIAPAPMAPSAVGGSMEGRFQRHCVFKILSHRSPL</sequence>
<evidence type="ECO:0000313" key="1">
    <source>
        <dbReference type="Ensembl" id="ENSNMLP00000007543.1"/>
    </source>
</evidence>
<reference evidence="1" key="1">
    <citation type="submission" date="2025-08" db="UniProtKB">
        <authorList>
            <consortium name="Ensembl"/>
        </authorList>
    </citation>
    <scope>IDENTIFICATION</scope>
</reference>
<name>A0A8C6SKF4_9GOBI</name>
<organism evidence="1 2">
    <name type="scientific">Neogobius melanostomus</name>
    <name type="common">round goby</name>
    <dbReference type="NCBI Taxonomy" id="47308"/>
    <lineage>
        <taxon>Eukaryota</taxon>
        <taxon>Metazoa</taxon>
        <taxon>Chordata</taxon>
        <taxon>Craniata</taxon>
        <taxon>Vertebrata</taxon>
        <taxon>Euteleostomi</taxon>
        <taxon>Actinopterygii</taxon>
        <taxon>Neopterygii</taxon>
        <taxon>Teleostei</taxon>
        <taxon>Neoteleostei</taxon>
        <taxon>Acanthomorphata</taxon>
        <taxon>Gobiaria</taxon>
        <taxon>Gobiiformes</taxon>
        <taxon>Gobioidei</taxon>
        <taxon>Gobiidae</taxon>
        <taxon>Benthophilinae</taxon>
        <taxon>Neogobiini</taxon>
        <taxon>Neogobius</taxon>
    </lineage>
</organism>
<reference evidence="1" key="2">
    <citation type="submission" date="2025-09" db="UniProtKB">
        <authorList>
            <consortium name="Ensembl"/>
        </authorList>
    </citation>
    <scope>IDENTIFICATION</scope>
</reference>
<dbReference type="Proteomes" id="UP000694523">
    <property type="component" value="Unplaced"/>
</dbReference>
<protein>
    <submittedName>
        <fullName evidence="1">Uncharacterized protein</fullName>
    </submittedName>
</protein>
<dbReference type="SUPFAM" id="SSF54001">
    <property type="entry name" value="Cysteine proteinases"/>
    <property type="match status" value="1"/>
</dbReference>
<keyword evidence="2" id="KW-1185">Reference proteome</keyword>
<dbReference type="Ensembl" id="ENSNMLT00000008592.1">
    <property type="protein sequence ID" value="ENSNMLP00000007543.1"/>
    <property type="gene ID" value="ENSNMLG00000005426.1"/>
</dbReference>
<proteinExistence type="predicted"/>